<feature type="domain" description="Amidohydrolase-related" evidence="2">
    <location>
        <begin position="7"/>
        <end position="298"/>
    </location>
</feature>
<evidence type="ECO:0000313" key="3">
    <source>
        <dbReference type="EMBL" id="SUZ83762.1"/>
    </source>
</evidence>
<dbReference type="PANTHER" id="PTHR43569">
    <property type="entry name" value="AMIDOHYDROLASE"/>
    <property type="match status" value="1"/>
</dbReference>
<dbReference type="SUPFAM" id="SSF51556">
    <property type="entry name" value="Metallo-dependent hydrolases"/>
    <property type="match status" value="1"/>
</dbReference>
<proteinExistence type="inferred from homology"/>
<comment type="similarity">
    <text evidence="1">Belongs to the metallo-dependent hydrolases superfamily.</text>
</comment>
<sequence length="305" mass="35000">MEMKLFDAHHHLWNLEVLDYIWLKQIGKPKPFGDPTPIQKDYLTKHFLSDVAEANGIQLAGSVHIQVDSALIDPVSETSWLSKLVPAGIPSAIVGYVDLTKEDAEAVLERHLSFPKFRGVRQIIGMLEQRPDLSFTTENLLRNSQWQENFALLKKHRLSFDLQLYPEQMTESADFLRDFPEVPVVIDHAGCPYDQSESGLQLWMNGLASLAELPNLHIKLSGFGMYDKDWSSESTQLIFDTILENFSSNRIMWGSNFPVERLMNPYRFCVAQLLKWLAPLSPEDQRHITSETALRYYHIGENLEL</sequence>
<dbReference type="Pfam" id="PF04909">
    <property type="entry name" value="Amidohydro_2"/>
    <property type="match status" value="1"/>
</dbReference>
<protein>
    <recommendedName>
        <fullName evidence="2">Amidohydrolase-related domain-containing protein</fullName>
    </recommendedName>
</protein>
<dbReference type="Gene3D" id="3.20.20.140">
    <property type="entry name" value="Metal-dependent hydrolases"/>
    <property type="match status" value="1"/>
</dbReference>
<name>A0A381QWF2_9ZZZZ</name>
<dbReference type="AlphaFoldDB" id="A0A381QWF2"/>
<dbReference type="InterPro" id="IPR052350">
    <property type="entry name" value="Metallo-dep_Lactonases"/>
</dbReference>
<organism evidence="3">
    <name type="scientific">marine metagenome</name>
    <dbReference type="NCBI Taxonomy" id="408172"/>
    <lineage>
        <taxon>unclassified sequences</taxon>
        <taxon>metagenomes</taxon>
        <taxon>ecological metagenomes</taxon>
    </lineage>
</organism>
<accession>A0A381QWF2</accession>
<dbReference type="GO" id="GO:0016787">
    <property type="term" value="F:hydrolase activity"/>
    <property type="evidence" value="ECO:0007669"/>
    <property type="project" value="InterPro"/>
</dbReference>
<dbReference type="InterPro" id="IPR032466">
    <property type="entry name" value="Metal_Hydrolase"/>
</dbReference>
<evidence type="ECO:0000259" key="2">
    <source>
        <dbReference type="Pfam" id="PF04909"/>
    </source>
</evidence>
<gene>
    <name evidence="3" type="ORF">METZ01_LOCUS36616</name>
</gene>
<evidence type="ECO:0000256" key="1">
    <source>
        <dbReference type="ARBA" id="ARBA00038310"/>
    </source>
</evidence>
<dbReference type="PANTHER" id="PTHR43569:SF2">
    <property type="entry name" value="AMIDOHYDROLASE-RELATED DOMAIN-CONTAINING PROTEIN"/>
    <property type="match status" value="1"/>
</dbReference>
<reference evidence="3" key="1">
    <citation type="submission" date="2018-05" db="EMBL/GenBank/DDBJ databases">
        <authorList>
            <person name="Lanie J.A."/>
            <person name="Ng W.-L."/>
            <person name="Kazmierczak K.M."/>
            <person name="Andrzejewski T.M."/>
            <person name="Davidsen T.M."/>
            <person name="Wayne K.J."/>
            <person name="Tettelin H."/>
            <person name="Glass J.I."/>
            <person name="Rusch D."/>
            <person name="Podicherti R."/>
            <person name="Tsui H.-C.T."/>
            <person name="Winkler M.E."/>
        </authorList>
    </citation>
    <scope>NUCLEOTIDE SEQUENCE</scope>
</reference>
<dbReference type="InterPro" id="IPR006680">
    <property type="entry name" value="Amidohydro-rel"/>
</dbReference>
<dbReference type="EMBL" id="UINC01001565">
    <property type="protein sequence ID" value="SUZ83762.1"/>
    <property type="molecule type" value="Genomic_DNA"/>
</dbReference>